<feature type="compositionally biased region" description="Polar residues" evidence="1">
    <location>
        <begin position="489"/>
        <end position="498"/>
    </location>
</feature>
<feature type="region of interest" description="Disordered" evidence="1">
    <location>
        <begin position="202"/>
        <end position="284"/>
    </location>
</feature>
<dbReference type="Proteomes" id="UP000694680">
    <property type="component" value="Chromosome 7"/>
</dbReference>
<dbReference type="AlphaFoldDB" id="A0A8C5NGT8"/>
<reference evidence="2" key="3">
    <citation type="submission" date="2025-09" db="UniProtKB">
        <authorList>
            <consortium name="Ensembl"/>
        </authorList>
    </citation>
    <scope>IDENTIFICATION</scope>
</reference>
<keyword evidence="3" id="KW-1185">Reference proteome</keyword>
<evidence type="ECO:0000313" key="3">
    <source>
        <dbReference type="Proteomes" id="UP000694680"/>
    </source>
</evidence>
<dbReference type="PANTHER" id="PTHR21555:SF0">
    <property type="entry name" value="SPECIFICALLY ANDROGEN-REGULATED GENE PROTEIN"/>
    <property type="match status" value="1"/>
</dbReference>
<gene>
    <name evidence="2" type="primary">LOC114467255</name>
</gene>
<dbReference type="OrthoDB" id="9898538at2759"/>
<dbReference type="InterPro" id="IPR026152">
    <property type="entry name" value="SARG"/>
</dbReference>
<dbReference type="RefSeq" id="XP_028309223.1">
    <property type="nucleotide sequence ID" value="XM_028453422.1"/>
</dbReference>
<feature type="compositionally biased region" description="Basic and acidic residues" evidence="1">
    <location>
        <begin position="526"/>
        <end position="544"/>
    </location>
</feature>
<accession>A0A8C5NGT8</accession>
<dbReference type="PANTHER" id="PTHR21555">
    <property type="entry name" value="SPECIFICALLY ANDROGEN-REGULATED GENE PROTEIN"/>
    <property type="match status" value="1"/>
</dbReference>
<dbReference type="Ensembl" id="ENSGWIT00000058595.1">
    <property type="protein sequence ID" value="ENSGWIP00000054373.1"/>
    <property type="gene ID" value="ENSGWIG00000025998.1"/>
</dbReference>
<reference evidence="2" key="2">
    <citation type="submission" date="2025-08" db="UniProtKB">
        <authorList>
            <consortium name="Ensembl"/>
        </authorList>
    </citation>
    <scope>IDENTIFICATION</scope>
</reference>
<feature type="compositionally biased region" description="Polar residues" evidence="1">
    <location>
        <begin position="230"/>
        <end position="250"/>
    </location>
</feature>
<feature type="region of interest" description="Disordered" evidence="1">
    <location>
        <begin position="481"/>
        <end position="544"/>
    </location>
</feature>
<protein>
    <submittedName>
        <fullName evidence="2">Specifically androgen-regulated gene protein-like</fullName>
    </submittedName>
</protein>
<reference evidence="2" key="1">
    <citation type="submission" date="2020-06" db="EMBL/GenBank/DDBJ databases">
        <authorList>
            <consortium name="Wellcome Sanger Institute Data Sharing"/>
        </authorList>
    </citation>
    <scope>NUCLEOTIDE SEQUENCE [LARGE SCALE GENOMIC DNA]</scope>
</reference>
<feature type="compositionally biased region" description="Basic and acidic residues" evidence="1">
    <location>
        <begin position="311"/>
        <end position="320"/>
    </location>
</feature>
<sequence>MNSAGSCDSVISMNSGYSEDSMEHLSPEERACLMYLEETIEALEVQEDSGFSNDEPEFREQMTVNDYSGLSNESGSDQRSFVNHEGFAPFSHSAVEPAFAESTFANLNPTSEPKDTSNTRGLTVEPLISPTTSTAALETLSSDPKMDAGLIPPPSDFMDNLNSDSRLEKRPIKYVPPSFPAITRPGQTVDVEQLRQRAISPTVNVEQLRQRAHSRKTSLSPPSHEGFHSRSPSDVSSIFSGLSVSTTNSNRSSPLMSRTSLTPSPSRSPSLEPRNPPAVAPKPKVFPTNILMKYPKAAEAEMDGNSTTSSSEREASDHQKVHTEALRKLGLLRSFEEDLRPRLRPKFSPKTRYSWAAPSIPVSPVVSAHGLLKSSHSSVNAFPHLASSSTAAVSPSAPSSVQTLPLPDILPAPAAFSDPIDPLRSDKKSSHVNDFPSSLISRLPRNDGVKSATLERSGVGLSSYMNSRNSREFGQKISSDYEEDMQVSDAASTNSEGQWLSPAHDAPHLQDLPQSHGVSVVISPHAENENDRREALKKLGLLRD</sequence>
<feature type="region of interest" description="Disordered" evidence="1">
    <location>
        <begin position="1"/>
        <end position="24"/>
    </location>
</feature>
<feature type="compositionally biased region" description="Polar residues" evidence="1">
    <location>
        <begin position="1"/>
        <end position="18"/>
    </location>
</feature>
<feature type="region of interest" description="Disordered" evidence="1">
    <location>
        <begin position="105"/>
        <end position="124"/>
    </location>
</feature>
<organism evidence="2 3">
    <name type="scientific">Gouania willdenowi</name>
    <name type="common">Blunt-snouted clingfish</name>
    <name type="synonym">Lepadogaster willdenowi</name>
    <dbReference type="NCBI Taxonomy" id="441366"/>
    <lineage>
        <taxon>Eukaryota</taxon>
        <taxon>Metazoa</taxon>
        <taxon>Chordata</taxon>
        <taxon>Craniata</taxon>
        <taxon>Vertebrata</taxon>
        <taxon>Euteleostomi</taxon>
        <taxon>Actinopterygii</taxon>
        <taxon>Neopterygii</taxon>
        <taxon>Teleostei</taxon>
        <taxon>Neoteleostei</taxon>
        <taxon>Acanthomorphata</taxon>
        <taxon>Ovalentaria</taxon>
        <taxon>Blenniimorphae</taxon>
        <taxon>Blenniiformes</taxon>
        <taxon>Gobiesocoidei</taxon>
        <taxon>Gobiesocidae</taxon>
        <taxon>Gobiesocinae</taxon>
        <taxon>Gouania</taxon>
    </lineage>
</organism>
<dbReference type="Pfam" id="PF15385">
    <property type="entry name" value="SARG"/>
    <property type="match status" value="3"/>
</dbReference>
<proteinExistence type="predicted"/>
<feature type="region of interest" description="Disordered" evidence="1">
    <location>
        <begin position="298"/>
        <end position="320"/>
    </location>
</feature>
<evidence type="ECO:0000256" key="1">
    <source>
        <dbReference type="SAM" id="MobiDB-lite"/>
    </source>
</evidence>
<dbReference type="GeneID" id="114467255"/>
<name>A0A8C5NGT8_GOUWI</name>
<feature type="compositionally biased region" description="Low complexity" evidence="1">
    <location>
        <begin position="251"/>
        <end position="273"/>
    </location>
</feature>
<evidence type="ECO:0000313" key="2">
    <source>
        <dbReference type="Ensembl" id="ENSGWIP00000054373.1"/>
    </source>
</evidence>